<name>A0A0F7KV82_9SPHN</name>
<dbReference type="RefSeq" id="WP_046903775.1">
    <property type="nucleotide sequence ID" value="NZ_CP011452.2"/>
</dbReference>
<dbReference type="InterPro" id="IPR029056">
    <property type="entry name" value="Ribokinase-like"/>
</dbReference>
<dbReference type="PANTHER" id="PTHR46566:SF2">
    <property type="entry name" value="ATP-DEPENDENT 6-PHOSPHOFRUCTOKINASE ISOZYME 2"/>
    <property type="match status" value="1"/>
</dbReference>
<evidence type="ECO:0000256" key="2">
    <source>
        <dbReference type="ARBA" id="ARBA00022679"/>
    </source>
</evidence>
<keyword evidence="8" id="KW-1185">Reference proteome</keyword>
<dbReference type="EMBL" id="CP011452">
    <property type="protein sequence ID" value="AKH43142.1"/>
    <property type="molecule type" value="Genomic_DNA"/>
</dbReference>
<evidence type="ECO:0000313" key="8">
    <source>
        <dbReference type="Proteomes" id="UP000034392"/>
    </source>
</evidence>
<evidence type="ECO:0000256" key="5">
    <source>
        <dbReference type="ARBA" id="ARBA00022840"/>
    </source>
</evidence>
<accession>A0A0F7KV82</accession>
<dbReference type="OrthoDB" id="9801219at2"/>
<comment type="similarity">
    <text evidence="1 6">Belongs to the carbohydrate kinase PfkB family.</text>
</comment>
<evidence type="ECO:0000256" key="6">
    <source>
        <dbReference type="PIRNR" id="PIRNR000535"/>
    </source>
</evidence>
<dbReference type="GO" id="GO:0005829">
    <property type="term" value="C:cytosol"/>
    <property type="evidence" value="ECO:0007669"/>
    <property type="project" value="TreeGrafter"/>
</dbReference>
<gene>
    <name evidence="7" type="primary">pfkB_1</name>
    <name evidence="7" type="ORF">WYH_02108</name>
</gene>
<dbReference type="GO" id="GO:0003872">
    <property type="term" value="F:6-phosphofructokinase activity"/>
    <property type="evidence" value="ECO:0007669"/>
    <property type="project" value="TreeGrafter"/>
</dbReference>
<dbReference type="GO" id="GO:0005524">
    <property type="term" value="F:ATP binding"/>
    <property type="evidence" value="ECO:0007669"/>
    <property type="project" value="UniProtKB-KW"/>
</dbReference>
<proteinExistence type="inferred from homology"/>
<dbReference type="Proteomes" id="UP000034392">
    <property type="component" value="Chromosome"/>
</dbReference>
<dbReference type="InterPro" id="IPR017583">
    <property type="entry name" value="Tagatose/fructose_Pkinase"/>
</dbReference>
<dbReference type="NCBIfam" id="TIGR03168">
    <property type="entry name" value="1-PFK"/>
    <property type="match status" value="1"/>
</dbReference>
<dbReference type="STRING" id="1267766.WYH_02108"/>
<dbReference type="PIRSF" id="PIRSF000535">
    <property type="entry name" value="1PFK/6PFK/LacC"/>
    <property type="match status" value="1"/>
</dbReference>
<dbReference type="SUPFAM" id="SSF53613">
    <property type="entry name" value="Ribokinase-like"/>
    <property type="match status" value="1"/>
</dbReference>
<dbReference type="PATRIC" id="fig|1267766.3.peg.2133"/>
<reference evidence="7" key="1">
    <citation type="submission" date="2015-05" db="EMBL/GenBank/DDBJ databases">
        <title>The complete genome of Altererythrobacter atlanticus strain 26DY36.</title>
        <authorList>
            <person name="Wu Y.-H."/>
            <person name="Cheng H."/>
            <person name="Wu X.-W."/>
        </authorList>
    </citation>
    <scope>NUCLEOTIDE SEQUENCE [LARGE SCALE GENOMIC DNA]</scope>
    <source>
        <strain evidence="7">26DY36</strain>
    </source>
</reference>
<sequence>MPTIATLTMNPTIDVAYEVNQVRHTHKMRGRKANYDPGGGGINVARVFGRLQGNANCYYLSGGAAGAMLDVLLNQRCFVRKPIQIAGNTRIATNIFERSTGHEFRFVPPGPEVTAAEADACLSALAEAEGQFLVASGSLPPGVPVDFYAKVGEIARKRGIRMVLDSSGDALRAGLSAGNVYLVKPSESELAGLVGRDLDTVEEIESAALQVVESGQAEMVAVTLGANGAMLVSNTGSLFLPSLKVEVKSATGAGDSFLAAMLYRLAVGDDPPDAFRYGMAAGAAAAITAGTDLCFPEDIERFHAQYADIAAS</sequence>
<dbReference type="Gene3D" id="3.40.1190.20">
    <property type="match status" value="1"/>
</dbReference>
<keyword evidence="4" id="KW-0418">Kinase</keyword>
<evidence type="ECO:0000256" key="4">
    <source>
        <dbReference type="ARBA" id="ARBA00022777"/>
    </source>
</evidence>
<dbReference type="KEGG" id="aay:WYH_02108"/>
<keyword evidence="3" id="KW-0547">Nucleotide-binding</keyword>
<evidence type="ECO:0000256" key="1">
    <source>
        <dbReference type="ARBA" id="ARBA00010688"/>
    </source>
</evidence>
<keyword evidence="5" id="KW-0067">ATP-binding</keyword>
<evidence type="ECO:0000313" key="7">
    <source>
        <dbReference type="EMBL" id="AKH43142.1"/>
    </source>
</evidence>
<dbReference type="Pfam" id="PF00294">
    <property type="entry name" value="PfkB"/>
    <property type="match status" value="1"/>
</dbReference>
<protein>
    <recommendedName>
        <fullName evidence="6">Phosphofructokinase</fullName>
    </recommendedName>
</protein>
<dbReference type="AlphaFoldDB" id="A0A0F7KV82"/>
<dbReference type="CDD" id="cd01164">
    <property type="entry name" value="FruK_PfkB_like"/>
    <property type="match status" value="1"/>
</dbReference>
<keyword evidence="2 6" id="KW-0808">Transferase</keyword>
<dbReference type="PANTHER" id="PTHR46566">
    <property type="entry name" value="1-PHOSPHOFRUCTOKINASE-RELATED"/>
    <property type="match status" value="1"/>
</dbReference>
<dbReference type="InterPro" id="IPR011611">
    <property type="entry name" value="PfkB_dom"/>
</dbReference>
<organism evidence="7 8">
    <name type="scientific">Croceibacterium atlanticum</name>
    <dbReference type="NCBI Taxonomy" id="1267766"/>
    <lineage>
        <taxon>Bacteria</taxon>
        <taxon>Pseudomonadati</taxon>
        <taxon>Pseudomonadota</taxon>
        <taxon>Alphaproteobacteria</taxon>
        <taxon>Sphingomonadales</taxon>
        <taxon>Erythrobacteraceae</taxon>
        <taxon>Croceibacterium</taxon>
    </lineage>
</organism>
<evidence type="ECO:0000256" key="3">
    <source>
        <dbReference type="ARBA" id="ARBA00022741"/>
    </source>
</evidence>